<accession>A0A378MTZ2</accession>
<proteinExistence type="predicted"/>
<protein>
    <submittedName>
        <fullName evidence="1">Uncharacterized protein</fullName>
    </submittedName>
</protein>
<reference evidence="1 2" key="1">
    <citation type="submission" date="2018-06" db="EMBL/GenBank/DDBJ databases">
        <authorList>
            <consortium name="Pathogen Informatics"/>
            <person name="Doyle S."/>
        </authorList>
    </citation>
    <scope>NUCLEOTIDE SEQUENCE [LARGE SCALE GENOMIC DNA]</scope>
    <source>
        <strain evidence="1 2">NCTC10638</strain>
    </source>
</reference>
<gene>
    <name evidence="1" type="ORF">NCTC10638_00892</name>
</gene>
<sequence length="114" mass="12571">MNGFVNSRGEPLSIEPEFMLLPTSLHTKAKQILGSSSVEGADINSGIINPIRDIVSPIKSPRLQIADPKSWYLLNKEAIEVSYLDGWIALTSSNSTALRWTVFRPKSVLMPVSM</sequence>
<evidence type="ECO:0000313" key="2">
    <source>
        <dbReference type="Proteomes" id="UP000254802"/>
    </source>
</evidence>
<name>A0A378MTZ2_MANHA</name>
<evidence type="ECO:0000313" key="1">
    <source>
        <dbReference type="EMBL" id="STY59713.1"/>
    </source>
</evidence>
<organism evidence="1 2">
    <name type="scientific">Mannheimia haemolytica</name>
    <name type="common">Pasteurella haemolytica</name>
    <dbReference type="NCBI Taxonomy" id="75985"/>
    <lineage>
        <taxon>Bacteria</taxon>
        <taxon>Pseudomonadati</taxon>
        <taxon>Pseudomonadota</taxon>
        <taxon>Gammaproteobacteria</taxon>
        <taxon>Pasteurellales</taxon>
        <taxon>Pasteurellaceae</taxon>
        <taxon>Mannheimia</taxon>
    </lineage>
</organism>
<dbReference type="AlphaFoldDB" id="A0A378MTZ2"/>
<dbReference type="EMBL" id="UGPN01000002">
    <property type="protein sequence ID" value="STY59713.1"/>
    <property type="molecule type" value="Genomic_DNA"/>
</dbReference>
<dbReference type="Proteomes" id="UP000254802">
    <property type="component" value="Unassembled WGS sequence"/>
</dbReference>